<keyword evidence="1" id="KW-0378">Hydrolase</keyword>
<evidence type="ECO:0000313" key="1">
    <source>
        <dbReference type="EMBL" id="KAJ2890579.1"/>
    </source>
</evidence>
<dbReference type="Proteomes" id="UP001139981">
    <property type="component" value="Unassembled WGS sequence"/>
</dbReference>
<sequence>DDGSVVLKNAFVAARISADGRLTSLVDLNRQDRELVPKGASGNVLELFDDQPIYWDAWDIELYSQEKVRPVLGATIAVVNEGPLVATIEVNTKVGKASSIRQWISLSAHSPRLDFDCDVDWHENRKCLKAAFTWDIHSDVATYETQFGVVQRPTHRNTTWDMAKFEVCAHRFADLSEYGYGVALLNDSKYGYSTLANTMTLTLLRSPKAPDANCDMGRHSFKYAVYPHAGSFNESDVVREAYHFNVALSHLPVDLATANLAALQSFFALDNAPNVVLDSVKAAEDDSRDIVVRLYETYGGHARATLSTSLRVSAAHTANLLEEVDDVALELVQAVAPARGSSVVLNFRPFEIVTVRFTAN</sequence>
<accession>A0ACC1M0K7</accession>
<proteinExistence type="predicted"/>
<protein>
    <submittedName>
        <fullName evidence="1">Glycoside hydrolase, 38 vacuolar alpha mannosidase</fullName>
        <ecNumber evidence="1">3.2.1.24</ecNumber>
    </submittedName>
</protein>
<keyword evidence="1" id="KW-0326">Glycosidase</keyword>
<name>A0ACC1M0K7_9FUNG</name>
<dbReference type="EMBL" id="JANBVB010001294">
    <property type="protein sequence ID" value="KAJ2890579.1"/>
    <property type="molecule type" value="Genomic_DNA"/>
</dbReference>
<comment type="caution">
    <text evidence="1">The sequence shown here is derived from an EMBL/GenBank/DDBJ whole genome shotgun (WGS) entry which is preliminary data.</text>
</comment>
<evidence type="ECO:0000313" key="2">
    <source>
        <dbReference type="Proteomes" id="UP001139981"/>
    </source>
</evidence>
<gene>
    <name evidence="1" type="primary">AMS1_1</name>
    <name evidence="1" type="ORF">IWW38_004054</name>
</gene>
<dbReference type="EC" id="3.2.1.24" evidence="1"/>
<keyword evidence="2" id="KW-1185">Reference proteome</keyword>
<organism evidence="1 2">
    <name type="scientific">Coemansia aciculifera</name>
    <dbReference type="NCBI Taxonomy" id="417176"/>
    <lineage>
        <taxon>Eukaryota</taxon>
        <taxon>Fungi</taxon>
        <taxon>Fungi incertae sedis</taxon>
        <taxon>Zoopagomycota</taxon>
        <taxon>Kickxellomycotina</taxon>
        <taxon>Kickxellomycetes</taxon>
        <taxon>Kickxellales</taxon>
        <taxon>Kickxellaceae</taxon>
        <taxon>Coemansia</taxon>
    </lineage>
</organism>
<feature type="non-terminal residue" evidence="1">
    <location>
        <position position="1"/>
    </location>
</feature>
<reference evidence="1" key="1">
    <citation type="submission" date="2022-07" db="EMBL/GenBank/DDBJ databases">
        <title>Phylogenomic reconstructions and comparative analyses of Kickxellomycotina fungi.</title>
        <authorList>
            <person name="Reynolds N.K."/>
            <person name="Stajich J.E."/>
            <person name="Barry K."/>
            <person name="Grigoriev I.V."/>
            <person name="Crous P."/>
            <person name="Smith M.E."/>
        </authorList>
    </citation>
    <scope>NUCLEOTIDE SEQUENCE</scope>
    <source>
        <strain evidence="1">CBS 190363</strain>
    </source>
</reference>